<dbReference type="AlphaFoldDB" id="A0A6H5G1Z6"/>
<accession>A0A6H5G1Z6</accession>
<reference evidence="1 2" key="1">
    <citation type="submission" date="2020-02" db="EMBL/GenBank/DDBJ databases">
        <authorList>
            <person name="Ferguson B K."/>
        </authorList>
    </citation>
    <scope>NUCLEOTIDE SEQUENCE [LARGE SCALE GENOMIC DNA]</scope>
</reference>
<protein>
    <submittedName>
        <fullName evidence="1">Uncharacterized protein</fullName>
    </submittedName>
</protein>
<sequence>MGNVAPGTASSQGRAMTLNSDGRTIYSTLSVQRPPVRQTRTLGYGEIPFRSRRRYIPWFFNGVTKANKNRLNGEFKKIERCENKRRMVRRREQAYLGRFSGIWGMKIVESYDRNCPLPIADGLIRAMEEAKSFLTNLDVEDR</sequence>
<gene>
    <name evidence="1" type="ORF">NTEN_LOCUS2954</name>
</gene>
<dbReference type="Proteomes" id="UP000479000">
    <property type="component" value="Unassembled WGS sequence"/>
</dbReference>
<evidence type="ECO:0000313" key="1">
    <source>
        <dbReference type="EMBL" id="CAA9996427.1"/>
    </source>
</evidence>
<keyword evidence="2" id="KW-1185">Reference proteome</keyword>
<dbReference type="EMBL" id="CADCXU010004613">
    <property type="protein sequence ID" value="CAA9996427.1"/>
    <property type="molecule type" value="Genomic_DNA"/>
</dbReference>
<evidence type="ECO:0000313" key="2">
    <source>
        <dbReference type="Proteomes" id="UP000479000"/>
    </source>
</evidence>
<organism evidence="1 2">
    <name type="scientific">Nesidiocoris tenuis</name>
    <dbReference type="NCBI Taxonomy" id="355587"/>
    <lineage>
        <taxon>Eukaryota</taxon>
        <taxon>Metazoa</taxon>
        <taxon>Ecdysozoa</taxon>
        <taxon>Arthropoda</taxon>
        <taxon>Hexapoda</taxon>
        <taxon>Insecta</taxon>
        <taxon>Pterygota</taxon>
        <taxon>Neoptera</taxon>
        <taxon>Paraneoptera</taxon>
        <taxon>Hemiptera</taxon>
        <taxon>Heteroptera</taxon>
        <taxon>Panheteroptera</taxon>
        <taxon>Cimicomorpha</taxon>
        <taxon>Miridae</taxon>
        <taxon>Dicyphina</taxon>
        <taxon>Nesidiocoris</taxon>
    </lineage>
</organism>
<name>A0A6H5G1Z6_9HEMI</name>
<proteinExistence type="predicted"/>